<feature type="transmembrane region" description="Helical" evidence="2">
    <location>
        <begin position="73"/>
        <end position="90"/>
    </location>
</feature>
<keyword evidence="2" id="KW-0812">Transmembrane</keyword>
<comment type="caution">
    <text evidence="3">The sequence shown here is derived from an EMBL/GenBank/DDBJ whole genome shotgun (WGS) entry which is preliminary data.</text>
</comment>
<dbReference type="Proteomes" id="UP000050833">
    <property type="component" value="Unassembled WGS sequence"/>
</dbReference>
<keyword evidence="2" id="KW-0472">Membrane</keyword>
<name>A0AAW3JV77_9FIRM</name>
<feature type="compositionally biased region" description="Polar residues" evidence="1">
    <location>
        <begin position="235"/>
        <end position="246"/>
    </location>
</feature>
<reference evidence="3 4" key="1">
    <citation type="submission" date="2015-10" db="EMBL/GenBank/DDBJ databases">
        <title>Butyribacter intestini gen. nov., sp. nov., a butyric acid-producing bacterium of the family Lachnospiraceae isolated from the human faeces.</title>
        <authorList>
            <person name="Zou Y."/>
            <person name="Xue W."/>
            <person name="Luo G."/>
            <person name="Lv M."/>
        </authorList>
    </citation>
    <scope>NUCLEOTIDE SEQUENCE [LARGE SCALE GENOMIC DNA]</scope>
    <source>
        <strain evidence="3 4">TF01-11</strain>
    </source>
</reference>
<feature type="compositionally biased region" description="Basic residues" evidence="1">
    <location>
        <begin position="127"/>
        <end position="160"/>
    </location>
</feature>
<evidence type="ECO:0000256" key="1">
    <source>
        <dbReference type="SAM" id="MobiDB-lite"/>
    </source>
</evidence>
<organism evidence="3 4">
    <name type="scientific">Butyribacter intestini</name>
    <dbReference type="NCBI Taxonomy" id="1703332"/>
    <lineage>
        <taxon>Bacteria</taxon>
        <taxon>Bacillati</taxon>
        <taxon>Bacillota</taxon>
        <taxon>Clostridia</taxon>
        <taxon>Lachnospirales</taxon>
        <taxon>Lachnospiraceae</taxon>
        <taxon>Butyribacter</taxon>
    </lineage>
</organism>
<evidence type="ECO:0000313" key="3">
    <source>
        <dbReference type="EMBL" id="KQC86494.1"/>
    </source>
</evidence>
<feature type="compositionally biased region" description="Basic and acidic residues" evidence="1">
    <location>
        <begin position="217"/>
        <end position="227"/>
    </location>
</feature>
<feature type="compositionally biased region" description="Polar residues" evidence="1">
    <location>
        <begin position="197"/>
        <end position="214"/>
    </location>
</feature>
<proteinExistence type="predicted"/>
<feature type="region of interest" description="Disordered" evidence="1">
    <location>
        <begin position="122"/>
        <end position="247"/>
    </location>
</feature>
<accession>A0AAW3JV77</accession>
<gene>
    <name evidence="3" type="ORF">APZ18_04745</name>
</gene>
<dbReference type="AlphaFoldDB" id="A0AAW3JV77"/>
<dbReference type="EMBL" id="LLKB01000001">
    <property type="protein sequence ID" value="KQC86494.1"/>
    <property type="molecule type" value="Genomic_DNA"/>
</dbReference>
<protein>
    <recommendedName>
        <fullName evidence="5">DUF4367 domain-containing protein</fullName>
    </recommendedName>
</protein>
<sequence length="317" mass="35512">MKQLDDEKREKSEKIIDAIGGLPDDMISKANPENWEQGVYIGEKSGINNSNDSYEDKNKVVLFGEWLLKRRKAVAFVATLFVCVIVSGVWKLNSMDSKIEEKANDGDNYVTEQTAEPESTYYVWDGKKKKHPKKKKTGKHKKTVKKGNRKNITTNKKHPGKKDVVPDQDEEPAPTMKSYSEDNDTDRKRMGDGADDNAQSDNEQNSTAPEQTQQPDSKSDKPDKTDTTESVIAYKNNSDGNRTAISISGPESKKIENLIDGKKFSSDSDTEGYDAVIKYNGNEYYYISNTKMLITSGKGAKLSDSENAEVKKILKID</sequence>
<evidence type="ECO:0000313" key="4">
    <source>
        <dbReference type="Proteomes" id="UP000050833"/>
    </source>
</evidence>
<evidence type="ECO:0000256" key="2">
    <source>
        <dbReference type="SAM" id="Phobius"/>
    </source>
</evidence>
<keyword evidence="4" id="KW-1185">Reference proteome</keyword>
<dbReference type="RefSeq" id="WP_055942068.1">
    <property type="nucleotide sequence ID" value="NZ_LLKB01000001.1"/>
</dbReference>
<evidence type="ECO:0008006" key="5">
    <source>
        <dbReference type="Google" id="ProtNLM"/>
    </source>
</evidence>
<keyword evidence="2" id="KW-1133">Transmembrane helix</keyword>